<name>A0AAJ0BET9_9PEZI</name>
<evidence type="ECO:0000256" key="1">
    <source>
        <dbReference type="SAM" id="MobiDB-lite"/>
    </source>
</evidence>
<reference evidence="2" key="1">
    <citation type="submission" date="2023-06" db="EMBL/GenBank/DDBJ databases">
        <title>Genome-scale phylogeny and comparative genomics of the fungal order Sordariales.</title>
        <authorList>
            <consortium name="Lawrence Berkeley National Laboratory"/>
            <person name="Hensen N."/>
            <person name="Bonometti L."/>
            <person name="Westerberg I."/>
            <person name="Brannstrom I.O."/>
            <person name="Guillou S."/>
            <person name="Cros-Aarteil S."/>
            <person name="Calhoun S."/>
            <person name="Haridas S."/>
            <person name="Kuo A."/>
            <person name="Mondo S."/>
            <person name="Pangilinan J."/>
            <person name="Riley R."/>
            <person name="Labutti K."/>
            <person name="Andreopoulos B."/>
            <person name="Lipzen A."/>
            <person name="Chen C."/>
            <person name="Yanf M."/>
            <person name="Daum C."/>
            <person name="Ng V."/>
            <person name="Clum A."/>
            <person name="Steindorff A."/>
            <person name="Ohm R."/>
            <person name="Martin F."/>
            <person name="Silar P."/>
            <person name="Natvig D."/>
            <person name="Lalanne C."/>
            <person name="Gautier V."/>
            <person name="Ament-Velasquez S.L."/>
            <person name="Kruys A."/>
            <person name="Hutchinson M.I."/>
            <person name="Powell A.J."/>
            <person name="Barry K."/>
            <person name="Miller A.N."/>
            <person name="Grigoriev I.V."/>
            <person name="Debuchy R."/>
            <person name="Gladieux P."/>
            <person name="Thoren M.H."/>
            <person name="Johannesson H."/>
        </authorList>
    </citation>
    <scope>NUCLEOTIDE SEQUENCE</scope>
    <source>
        <strain evidence="2">PSN4</strain>
    </source>
</reference>
<accession>A0AAJ0BET9</accession>
<organism evidence="2 3">
    <name type="scientific">Echria macrotheca</name>
    <dbReference type="NCBI Taxonomy" id="438768"/>
    <lineage>
        <taxon>Eukaryota</taxon>
        <taxon>Fungi</taxon>
        <taxon>Dikarya</taxon>
        <taxon>Ascomycota</taxon>
        <taxon>Pezizomycotina</taxon>
        <taxon>Sordariomycetes</taxon>
        <taxon>Sordariomycetidae</taxon>
        <taxon>Sordariales</taxon>
        <taxon>Schizotheciaceae</taxon>
        <taxon>Echria</taxon>
    </lineage>
</organism>
<proteinExistence type="predicted"/>
<dbReference type="AlphaFoldDB" id="A0AAJ0BET9"/>
<dbReference type="Proteomes" id="UP001239445">
    <property type="component" value="Unassembled WGS sequence"/>
</dbReference>
<protein>
    <submittedName>
        <fullName evidence="2">Uncharacterized protein</fullName>
    </submittedName>
</protein>
<gene>
    <name evidence="2" type="ORF">QBC47DRAFT_300390</name>
</gene>
<sequence>MSNPNPTTTTTTISAELPPDTRDPPPPYVPDADSDNDSDVPPPEYTGPRRPPRTLRPPFVPHVPFPPCITAYYIYELSPATLRCLRLCDASDPSKTPLFTINLQFGRMHGPLADRRGFNLHNGPSRKDPVIAAAGDESSVDKYVALDDRSVVFIPPVRPAEDATVYHLVEEGMRHLAGGGGEAQGGVTFRWAVEVGRGRRNREVFEWRKKKIGGKGFELVRVRARPGVGSSVVENGEGFSNGDGEVVAVLSWPSGVVDTVKKAFMLEFKGTGLDGFLGDRWALMVIVTAARIWCLRWRGKTTKGYVALAETVHAK</sequence>
<comment type="caution">
    <text evidence="2">The sequence shown here is derived from an EMBL/GenBank/DDBJ whole genome shotgun (WGS) entry which is preliminary data.</text>
</comment>
<dbReference type="EMBL" id="MU839833">
    <property type="protein sequence ID" value="KAK1755497.1"/>
    <property type="molecule type" value="Genomic_DNA"/>
</dbReference>
<feature type="region of interest" description="Disordered" evidence="1">
    <location>
        <begin position="1"/>
        <end position="60"/>
    </location>
</feature>
<evidence type="ECO:0000313" key="3">
    <source>
        <dbReference type="Proteomes" id="UP001239445"/>
    </source>
</evidence>
<evidence type="ECO:0000313" key="2">
    <source>
        <dbReference type="EMBL" id="KAK1755497.1"/>
    </source>
</evidence>
<keyword evidence="3" id="KW-1185">Reference proteome</keyword>